<feature type="domain" description="DUF6606" evidence="1">
    <location>
        <begin position="13"/>
        <end position="280"/>
    </location>
</feature>
<dbReference type="Pfam" id="PF20255">
    <property type="entry name" value="DUF6606"/>
    <property type="match status" value="1"/>
</dbReference>
<gene>
    <name evidence="2" type="ORF">ASPCAL05774</name>
</gene>
<proteinExistence type="predicted"/>
<evidence type="ECO:0000313" key="3">
    <source>
        <dbReference type="Proteomes" id="UP000054771"/>
    </source>
</evidence>
<dbReference type="STRING" id="454130.A0A0U5G0L3"/>
<accession>A0A0U5G0L3</accession>
<protein>
    <recommendedName>
        <fullName evidence="1">DUF6606 domain-containing protein</fullName>
    </recommendedName>
</protein>
<dbReference type="OMA" id="IEANWEA"/>
<dbReference type="Proteomes" id="UP000054771">
    <property type="component" value="Unassembled WGS sequence"/>
</dbReference>
<evidence type="ECO:0000259" key="1">
    <source>
        <dbReference type="Pfam" id="PF20255"/>
    </source>
</evidence>
<dbReference type="EMBL" id="CDMC01000004">
    <property type="protein sequence ID" value="CEL04647.1"/>
    <property type="molecule type" value="Genomic_DNA"/>
</dbReference>
<evidence type="ECO:0000313" key="2">
    <source>
        <dbReference type="EMBL" id="CEL04647.1"/>
    </source>
</evidence>
<dbReference type="AlphaFoldDB" id="A0A0U5G0L3"/>
<organism evidence="2 3">
    <name type="scientific">Aspergillus calidoustus</name>
    <dbReference type="NCBI Taxonomy" id="454130"/>
    <lineage>
        <taxon>Eukaryota</taxon>
        <taxon>Fungi</taxon>
        <taxon>Dikarya</taxon>
        <taxon>Ascomycota</taxon>
        <taxon>Pezizomycotina</taxon>
        <taxon>Eurotiomycetes</taxon>
        <taxon>Eurotiomycetidae</taxon>
        <taxon>Eurotiales</taxon>
        <taxon>Aspergillaceae</taxon>
        <taxon>Aspergillus</taxon>
        <taxon>Aspergillus subgen. Nidulantes</taxon>
    </lineage>
</organism>
<keyword evidence="3" id="KW-1185">Reference proteome</keyword>
<reference evidence="3" key="1">
    <citation type="journal article" date="2016" name="Genome Announc.">
        <title>Draft genome sequences of fungus Aspergillus calidoustus.</title>
        <authorList>
            <person name="Horn F."/>
            <person name="Linde J."/>
            <person name="Mattern D.J."/>
            <person name="Walther G."/>
            <person name="Guthke R."/>
            <person name="Scherlach K."/>
            <person name="Martin K."/>
            <person name="Brakhage A.A."/>
            <person name="Petzke L."/>
            <person name="Valiante V."/>
        </authorList>
    </citation>
    <scope>NUCLEOTIDE SEQUENCE [LARGE SCALE GENOMIC DNA]</scope>
    <source>
        <strain evidence="3">SF006504</strain>
    </source>
</reference>
<dbReference type="InterPro" id="IPR046541">
    <property type="entry name" value="DUF6606"/>
</dbReference>
<dbReference type="OrthoDB" id="3182339at2759"/>
<name>A0A0U5G0L3_ASPCI</name>
<sequence>MAARTSSSLWSTFNHVVLPPKLPGTADAGEELMERDLIRRMLETVVILKENCELDLLSTWQMIENTLQLSSLANDGTLCYEPALIKAFEKVSPDSSAFLRFLEQNAGLLIRRSPHTEPNVIIEASPTAEQALSAKGALQWDFPGVAVSVPSDVFDKPKFRQRLAAFLEKAGGESLDRFSVKVWKAGVETSEDRNTVHPAIVTQFLMTLFEVNGQRISLPALRKRVKDDVCWDNARLPWRRSPFWLVLRVSVQRLLYLHLGSEAGRIQYQALMCLFLARLLSDCVRDLSSDKYELLKVKLCRRLAKLDSEKTEKKCLSLTDGRRHAFTVVPRVVELFCTKSIDVTTAALETEWKNWKRGFQRRVPKLPTRASHEGHCLQLPKSLASYKRPWNRPSIATLERRP</sequence>